<dbReference type="EMBL" id="AHMO02000007">
    <property type="protein sequence ID" value="EQA46615.1"/>
    <property type="molecule type" value="Genomic_DNA"/>
</dbReference>
<sequence length="144" mass="16688">MKDKYLTKSITVDQTSKVAFDAINNVRAWWFGEIKGSTDKLGDEFTYRHEDVHYSKQKITDFVPDEKVVWLVLESSLNFVGNKKEWDGTEIIFEIKKKGDKTEVLFTHLGLVPDCECYSDCSNAWDHYINTSLRDLIAKSQEIV</sequence>
<dbReference type="CDD" id="cd07814">
    <property type="entry name" value="SRPBCC_CalC_Aha1-like"/>
    <property type="match status" value="1"/>
</dbReference>
<dbReference type="STRING" id="1049789.LEP1GSC050_0206"/>
<evidence type="ECO:0000313" key="3">
    <source>
        <dbReference type="EMBL" id="EQA46615.1"/>
    </source>
</evidence>
<dbReference type="InterPro" id="IPR013538">
    <property type="entry name" value="ASHA1/2-like_C"/>
</dbReference>
<name>T0F6A0_9LEPT</name>
<protein>
    <recommendedName>
        <fullName evidence="2">Activator of Hsp90 ATPase homologue 1/2-like C-terminal domain-containing protein</fullName>
    </recommendedName>
</protein>
<dbReference type="Proteomes" id="UP000015454">
    <property type="component" value="Unassembled WGS sequence"/>
</dbReference>
<dbReference type="RefSeq" id="WP_010568530.1">
    <property type="nucleotide sequence ID" value="NZ_AHMO02000007.1"/>
</dbReference>
<dbReference type="Gene3D" id="3.30.530.20">
    <property type="match status" value="1"/>
</dbReference>
<dbReference type="OrthoDB" id="287565at2"/>
<keyword evidence="4" id="KW-1185">Reference proteome</keyword>
<evidence type="ECO:0000256" key="1">
    <source>
        <dbReference type="ARBA" id="ARBA00006817"/>
    </source>
</evidence>
<comment type="caution">
    <text evidence="3">The sequence shown here is derived from an EMBL/GenBank/DDBJ whole genome shotgun (WGS) entry which is preliminary data.</text>
</comment>
<feature type="domain" description="Activator of Hsp90 ATPase homologue 1/2-like C-terminal" evidence="2">
    <location>
        <begin position="25"/>
        <end position="136"/>
    </location>
</feature>
<proteinExistence type="inferred from homology"/>
<comment type="similarity">
    <text evidence="1">Belongs to the AHA1 family.</text>
</comment>
<gene>
    <name evidence="3" type="ORF">LEP1GSC050_0206</name>
</gene>
<evidence type="ECO:0000313" key="4">
    <source>
        <dbReference type="Proteomes" id="UP000015454"/>
    </source>
</evidence>
<dbReference type="Pfam" id="PF08327">
    <property type="entry name" value="AHSA1"/>
    <property type="match status" value="1"/>
</dbReference>
<dbReference type="SUPFAM" id="SSF55961">
    <property type="entry name" value="Bet v1-like"/>
    <property type="match status" value="1"/>
</dbReference>
<dbReference type="AlphaFoldDB" id="T0F6A0"/>
<accession>T0F6A0</accession>
<evidence type="ECO:0000259" key="2">
    <source>
        <dbReference type="Pfam" id="PF08327"/>
    </source>
</evidence>
<dbReference type="InterPro" id="IPR023393">
    <property type="entry name" value="START-like_dom_sf"/>
</dbReference>
<reference evidence="3" key="1">
    <citation type="submission" date="2013-05" db="EMBL/GenBank/DDBJ databases">
        <authorList>
            <person name="Harkins D.M."/>
            <person name="Durkin A.S."/>
            <person name="Brinkac L.M."/>
            <person name="Haft D.H."/>
            <person name="Selengut J.D."/>
            <person name="Sanka R."/>
            <person name="DePew J."/>
            <person name="Purushe J."/>
            <person name="Hartskeerl R.A."/>
            <person name="Ahmed A."/>
            <person name="van der Linden H."/>
            <person name="Goris M.G.A."/>
            <person name="Vinetz J.M."/>
            <person name="Sutton G.G."/>
            <person name="Nierman W.C."/>
            <person name="Fouts D.E."/>
        </authorList>
    </citation>
    <scope>NUCLEOTIDE SEQUENCE [LARGE SCALE GENOMIC DNA]</scope>
    <source>
        <strain evidence="3">5399</strain>
    </source>
</reference>
<organism evidence="3 4">
    <name type="scientific">Leptospira broomii serovar Hurstbridge str. 5399</name>
    <dbReference type="NCBI Taxonomy" id="1049789"/>
    <lineage>
        <taxon>Bacteria</taxon>
        <taxon>Pseudomonadati</taxon>
        <taxon>Spirochaetota</taxon>
        <taxon>Spirochaetia</taxon>
        <taxon>Leptospirales</taxon>
        <taxon>Leptospiraceae</taxon>
        <taxon>Leptospira</taxon>
    </lineage>
</organism>